<accession>A0A1H9CPG8</accession>
<gene>
    <name evidence="1" type="ORF">SAMN05216406_11617</name>
    <name evidence="2" type="ORF">SAMN05421510_101612</name>
</gene>
<proteinExistence type="predicted"/>
<organism evidence="2 3">
    <name type="scientific">Nitrosomonas ureae</name>
    <dbReference type="NCBI Taxonomy" id="44577"/>
    <lineage>
        <taxon>Bacteria</taxon>
        <taxon>Pseudomonadati</taxon>
        <taxon>Pseudomonadota</taxon>
        <taxon>Betaproteobacteria</taxon>
        <taxon>Nitrosomonadales</taxon>
        <taxon>Nitrosomonadaceae</taxon>
        <taxon>Nitrosomonas</taxon>
    </lineage>
</organism>
<dbReference type="Proteomes" id="UP000182882">
    <property type="component" value="Unassembled WGS sequence"/>
</dbReference>
<keyword evidence="4" id="KW-1185">Reference proteome</keyword>
<evidence type="ECO:0000313" key="1">
    <source>
        <dbReference type="EMBL" id="SDT99833.1"/>
    </source>
</evidence>
<evidence type="ECO:0000313" key="3">
    <source>
        <dbReference type="Proteomes" id="UP000181998"/>
    </source>
</evidence>
<dbReference type="EMBL" id="FNLN01000016">
    <property type="protein sequence ID" value="SDT99833.1"/>
    <property type="molecule type" value="Genomic_DNA"/>
</dbReference>
<name>A0A1H9CPG8_9PROT</name>
<reference evidence="2" key="1">
    <citation type="submission" date="2016-10" db="EMBL/GenBank/DDBJ databases">
        <authorList>
            <person name="de Groot N.N."/>
        </authorList>
    </citation>
    <scope>NUCLEOTIDE SEQUENCE [LARGE SCALE GENOMIC DNA]</scope>
    <source>
        <strain evidence="1">Nm10</strain>
        <strain evidence="2">Nm9</strain>
    </source>
</reference>
<evidence type="ECO:0000313" key="2">
    <source>
        <dbReference type="EMBL" id="SEQ03095.1"/>
    </source>
</evidence>
<protein>
    <submittedName>
        <fullName evidence="2">Uncharacterized protein</fullName>
    </submittedName>
</protein>
<dbReference type="Proteomes" id="UP000181998">
    <property type="component" value="Unassembled WGS sequence"/>
</dbReference>
<evidence type="ECO:0000313" key="4">
    <source>
        <dbReference type="Proteomes" id="UP000182882"/>
    </source>
</evidence>
<dbReference type="EMBL" id="FOFX01000016">
    <property type="protein sequence ID" value="SEQ03095.1"/>
    <property type="molecule type" value="Genomic_DNA"/>
</dbReference>
<dbReference type="AlphaFoldDB" id="A0A1H9CPG8"/>
<sequence length="59" mass="7021">MSDVEKSQIRKALFLPRHQISCCGRESDRACLLKNSGFCIDRRYNHAVLRRKMTFEEEF</sequence>
<reference evidence="3 4" key="2">
    <citation type="submission" date="2016-10" db="EMBL/GenBank/DDBJ databases">
        <authorList>
            <person name="Varghese N."/>
            <person name="Submissions S."/>
        </authorList>
    </citation>
    <scope>NUCLEOTIDE SEQUENCE [LARGE SCALE GENOMIC DNA]</scope>
    <source>
        <strain evidence="4">Nm10</strain>
        <strain evidence="3">Nm9</strain>
    </source>
</reference>